<evidence type="ECO:0000313" key="1">
    <source>
        <dbReference type="EMBL" id="MDC9591299.1"/>
    </source>
</evidence>
<reference evidence="1 2" key="1">
    <citation type="submission" date="2023-02" db="EMBL/GenBank/DDBJ databases">
        <title>Entomopathogenic bacteria.</title>
        <authorList>
            <person name="Machado R.A."/>
        </authorList>
    </citation>
    <scope>NUCLEOTIDE SEQUENCE [LARGE SCALE GENOMIC DNA]</scope>
    <source>
        <strain evidence="1 2">XENO-10</strain>
    </source>
</reference>
<accession>A0ABT5LN85</accession>
<name>A0ABT5LN85_9GAMM</name>
<evidence type="ECO:0000313" key="2">
    <source>
        <dbReference type="Proteomes" id="UP001217178"/>
    </source>
</evidence>
<protein>
    <submittedName>
        <fullName evidence="1">Uncharacterized protein</fullName>
    </submittedName>
</protein>
<gene>
    <name evidence="1" type="ORF">PSI23_18900</name>
</gene>
<dbReference type="Proteomes" id="UP001217178">
    <property type="component" value="Unassembled WGS sequence"/>
</dbReference>
<comment type="caution">
    <text evidence="1">The sequence shown here is derived from an EMBL/GenBank/DDBJ whole genome shotgun (WGS) entry which is preliminary data.</text>
</comment>
<keyword evidence="2" id="KW-1185">Reference proteome</keyword>
<dbReference type="RefSeq" id="WP_273556529.1">
    <property type="nucleotide sequence ID" value="NZ_JAQRFI010000071.1"/>
</dbReference>
<dbReference type="EMBL" id="JAQRFI010000071">
    <property type="protein sequence ID" value="MDC9591299.1"/>
    <property type="molecule type" value="Genomic_DNA"/>
</dbReference>
<organism evidence="1 2">
    <name type="scientific">Xenorhabdus yunnanensis</name>
    <dbReference type="NCBI Taxonomy" id="3025878"/>
    <lineage>
        <taxon>Bacteria</taxon>
        <taxon>Pseudomonadati</taxon>
        <taxon>Pseudomonadota</taxon>
        <taxon>Gammaproteobacteria</taxon>
        <taxon>Enterobacterales</taxon>
        <taxon>Morganellaceae</taxon>
        <taxon>Xenorhabdus</taxon>
    </lineage>
</organism>
<proteinExistence type="predicted"/>
<sequence length="50" mass="5712">MKNGVINGTRKVVYIAAGYRLLEFAFRDEYAIYNFYGNITMDAAKTDVVQ</sequence>